<protein>
    <submittedName>
        <fullName evidence="1">Uncharacterized protein</fullName>
    </submittedName>
</protein>
<accession>A0ACC0I3G6</accession>
<dbReference type="Proteomes" id="UP001060215">
    <property type="component" value="Chromosome 2"/>
</dbReference>
<organism evidence="1 2">
    <name type="scientific">Camellia lanceoleosa</name>
    <dbReference type="NCBI Taxonomy" id="1840588"/>
    <lineage>
        <taxon>Eukaryota</taxon>
        <taxon>Viridiplantae</taxon>
        <taxon>Streptophyta</taxon>
        <taxon>Embryophyta</taxon>
        <taxon>Tracheophyta</taxon>
        <taxon>Spermatophyta</taxon>
        <taxon>Magnoliopsida</taxon>
        <taxon>eudicotyledons</taxon>
        <taxon>Gunneridae</taxon>
        <taxon>Pentapetalae</taxon>
        <taxon>asterids</taxon>
        <taxon>Ericales</taxon>
        <taxon>Theaceae</taxon>
        <taxon>Camellia</taxon>
    </lineage>
</organism>
<dbReference type="EMBL" id="CM045759">
    <property type="protein sequence ID" value="KAI8020204.1"/>
    <property type="molecule type" value="Genomic_DNA"/>
</dbReference>
<gene>
    <name evidence="1" type="ORF">LOK49_LG04G01808</name>
</gene>
<keyword evidence="2" id="KW-1185">Reference proteome</keyword>
<evidence type="ECO:0000313" key="2">
    <source>
        <dbReference type="Proteomes" id="UP001060215"/>
    </source>
</evidence>
<comment type="caution">
    <text evidence="1">The sequence shown here is derived from an EMBL/GenBank/DDBJ whole genome shotgun (WGS) entry which is preliminary data.</text>
</comment>
<proteinExistence type="predicted"/>
<reference evidence="1 2" key="1">
    <citation type="journal article" date="2022" name="Plant J.">
        <title>Chromosome-level genome of Camellia lanceoleosa provides a valuable resource for understanding genome evolution and self-incompatibility.</title>
        <authorList>
            <person name="Gong W."/>
            <person name="Xiao S."/>
            <person name="Wang L."/>
            <person name="Liao Z."/>
            <person name="Chang Y."/>
            <person name="Mo W."/>
            <person name="Hu G."/>
            <person name="Li W."/>
            <person name="Zhao G."/>
            <person name="Zhu H."/>
            <person name="Hu X."/>
            <person name="Ji K."/>
            <person name="Xiang X."/>
            <person name="Song Q."/>
            <person name="Yuan D."/>
            <person name="Jin S."/>
            <person name="Zhang L."/>
        </authorList>
    </citation>
    <scope>NUCLEOTIDE SEQUENCE [LARGE SCALE GENOMIC DNA]</scope>
    <source>
        <strain evidence="1">SQ_2022a</strain>
    </source>
</reference>
<sequence length="273" mass="30000">MISRALSADAAKILSAKFAGAANLPFLLLEIPQIVLNARNLLAGNKTALLAIPWLGMFTGLLGNLSLLSYFAKKKEKEAVVVQTLGVISIYVVIAQLAMAEAMPLSHFIATSIVVASVLALNFLNYFDFLSAGIWRFWEDLITVAGLSVLPQVVWSTFVPYIPNSILPGITAFFLVVAAVVMEQHVTEQSENNDSGPFIMNAFEMITLSQGLNLSTLFDRRQTRLEGMSVNKIGQFAVVLEVFEVAPFLFMVDVRKATGDTNEYHKNYSFVKL</sequence>
<name>A0ACC0I3G6_9ERIC</name>
<evidence type="ECO:0000313" key="1">
    <source>
        <dbReference type="EMBL" id="KAI8020204.1"/>
    </source>
</evidence>